<dbReference type="Gene3D" id="2.40.10.10">
    <property type="entry name" value="Trypsin-like serine proteases"/>
    <property type="match status" value="1"/>
</dbReference>
<sequence length="133" mass="14159">MPGEGHGVLIARKWVIPAAQAAPMDGMDAEVAIDGAAYKVARVLVHPGYKRTSDASGQETLKSGDPPKIRAFLAGSDDIALIELGAPVEQAQSRSMVRAENTQTYRAHAQALQVDAAGCLHMRHHASAHDRNL</sequence>
<evidence type="ECO:0000313" key="2">
    <source>
        <dbReference type="Proteomes" id="UP000239204"/>
    </source>
</evidence>
<gene>
    <name evidence="1" type="ORF">XarjCFBP7645_06490</name>
</gene>
<dbReference type="AlphaFoldDB" id="A0A2S7AJ02"/>
<accession>A0A2S7AJ02</accession>
<comment type="caution">
    <text evidence="1">The sequence shown here is derived from an EMBL/GenBank/DDBJ whole genome shotgun (WGS) entry which is preliminary data.</text>
</comment>
<dbReference type="EMBL" id="MIGY01000001">
    <property type="protein sequence ID" value="PPU09896.1"/>
    <property type="molecule type" value="Genomic_DNA"/>
</dbReference>
<protein>
    <submittedName>
        <fullName evidence="1">Uncharacterized protein</fullName>
    </submittedName>
</protein>
<proteinExistence type="predicted"/>
<dbReference type="InterPro" id="IPR043504">
    <property type="entry name" value="Peptidase_S1_PA_chymotrypsin"/>
</dbReference>
<dbReference type="InterPro" id="IPR009003">
    <property type="entry name" value="Peptidase_S1_PA"/>
</dbReference>
<name>A0A2S7AJ02_9XANT</name>
<reference evidence="1 2" key="1">
    <citation type="submission" date="2016-08" db="EMBL/GenBank/DDBJ databases">
        <title>Evolution of the type three secretion system and type three effector repertoires in Xanthomonas.</title>
        <authorList>
            <person name="Merda D."/>
            <person name="Briand M."/>
            <person name="Bosis E."/>
            <person name="Rousseau C."/>
            <person name="Portier P."/>
            <person name="Jacques M.-A."/>
            <person name="Fischer-Le Saux M."/>
        </authorList>
    </citation>
    <scope>NUCLEOTIDE SEQUENCE [LARGE SCALE GENOMIC DNA]</scope>
    <source>
        <strain evidence="1 2">CFBP 7645</strain>
    </source>
</reference>
<dbReference type="SUPFAM" id="SSF50494">
    <property type="entry name" value="Trypsin-like serine proteases"/>
    <property type="match status" value="1"/>
</dbReference>
<evidence type="ECO:0000313" key="1">
    <source>
        <dbReference type="EMBL" id="PPU09896.1"/>
    </source>
</evidence>
<dbReference type="Proteomes" id="UP000239204">
    <property type="component" value="Unassembled WGS sequence"/>
</dbReference>
<organism evidence="1 2">
    <name type="scientific">Xanthomonas arboricola</name>
    <dbReference type="NCBI Taxonomy" id="56448"/>
    <lineage>
        <taxon>Bacteria</taxon>
        <taxon>Pseudomonadati</taxon>
        <taxon>Pseudomonadota</taxon>
        <taxon>Gammaproteobacteria</taxon>
        <taxon>Lysobacterales</taxon>
        <taxon>Lysobacteraceae</taxon>
        <taxon>Xanthomonas</taxon>
    </lineage>
</organism>